<dbReference type="Gene3D" id="2.30.42.10">
    <property type="match status" value="1"/>
</dbReference>
<comment type="similarity">
    <text evidence="1 5">Belongs to the peptidase S41A family.</text>
</comment>
<dbReference type="PANTHER" id="PTHR32060:SF30">
    <property type="entry name" value="CARBOXY-TERMINAL PROCESSING PROTEASE CTPA"/>
    <property type="match status" value="1"/>
</dbReference>
<dbReference type="Pfam" id="PF03572">
    <property type="entry name" value="Peptidase_S41"/>
    <property type="match status" value="1"/>
</dbReference>
<dbReference type="CDD" id="cd06782">
    <property type="entry name" value="cpPDZ_CPP-like"/>
    <property type="match status" value="1"/>
</dbReference>
<keyword evidence="6" id="KW-0472">Membrane</keyword>
<keyword evidence="6" id="KW-1133">Transmembrane helix</keyword>
<dbReference type="SMART" id="SM00228">
    <property type="entry name" value="PDZ"/>
    <property type="match status" value="1"/>
</dbReference>
<dbReference type="PANTHER" id="PTHR32060">
    <property type="entry name" value="TAIL-SPECIFIC PROTEASE"/>
    <property type="match status" value="1"/>
</dbReference>
<dbReference type="PROSITE" id="PS50106">
    <property type="entry name" value="PDZ"/>
    <property type="match status" value="1"/>
</dbReference>
<dbReference type="Gene3D" id="3.90.226.10">
    <property type="entry name" value="2-enoyl-CoA Hydratase, Chain A, domain 1"/>
    <property type="match status" value="1"/>
</dbReference>
<sequence>MASKKLQVWLPLLLAVVMIVGMMIGYELKSKTSGRDLFQLSKKSSVQEVMDLVKAKYVDDVKFDSINQAVIEDVLAHLDPHSTYIPATNLSQVNEQLAGNFQGIGVEFQQFDDTVNVTNVIKDGPSDKAGLLVGDKILKANDTAVLVGKNVTPDFIRKQLRGEAGSPVNITVLRDKVTKVITIKRGSIAVPSIDAAYIIAPHTGYIRINKFADRTYEEFMQNLEKLQKDSLSGLILDLRGNGGGLLSEATAIADEFLSEDKLIVYTQGNNTPRFEYKCKRDGLFEKGKLIVLVDETSASASEVLSGALQDWDRATIVGRRTFGKGLVQQQFGLSDGSAVRLTIARYYTPLGRCLQKPYSNKSKHDYDAELFKRFEDGEVVKEDSTKQQGKAYKTPKGHIVYGGGGITPDVFIPYDTAKLPAPIIKMYYKNSLANYAYHYFINNKAALSKYSNSTDVSQNFIPTDKDFQAIARYVAKDTIALNTLDAKAKADILHRFKALVARQLFRGEGYYQASNANDDAVKKAIELLR</sequence>
<evidence type="ECO:0000313" key="8">
    <source>
        <dbReference type="EMBL" id="MFC4231449.1"/>
    </source>
</evidence>
<name>A0ABV8PWU7_9BACT</name>
<dbReference type="NCBIfam" id="TIGR00225">
    <property type="entry name" value="prc"/>
    <property type="match status" value="1"/>
</dbReference>
<evidence type="ECO:0000256" key="2">
    <source>
        <dbReference type="ARBA" id="ARBA00022670"/>
    </source>
</evidence>
<feature type="transmembrane region" description="Helical" evidence="6">
    <location>
        <begin position="6"/>
        <end position="26"/>
    </location>
</feature>
<dbReference type="InterPro" id="IPR036034">
    <property type="entry name" value="PDZ_sf"/>
</dbReference>
<evidence type="ECO:0000256" key="1">
    <source>
        <dbReference type="ARBA" id="ARBA00009179"/>
    </source>
</evidence>
<evidence type="ECO:0000256" key="4">
    <source>
        <dbReference type="ARBA" id="ARBA00022825"/>
    </source>
</evidence>
<dbReference type="InterPro" id="IPR004447">
    <property type="entry name" value="Peptidase_S41A"/>
</dbReference>
<dbReference type="RefSeq" id="WP_379012923.1">
    <property type="nucleotide sequence ID" value="NZ_JBHSDC010000005.1"/>
</dbReference>
<keyword evidence="2 5" id="KW-0645">Protease</keyword>
<keyword evidence="6" id="KW-0812">Transmembrane</keyword>
<comment type="caution">
    <text evidence="8">The sequence shown here is derived from an EMBL/GenBank/DDBJ whole genome shotgun (WGS) entry which is preliminary data.</text>
</comment>
<keyword evidence="9" id="KW-1185">Reference proteome</keyword>
<feature type="domain" description="PDZ" evidence="7">
    <location>
        <begin position="90"/>
        <end position="145"/>
    </location>
</feature>
<dbReference type="SUPFAM" id="SSF50156">
    <property type="entry name" value="PDZ domain-like"/>
    <property type="match status" value="1"/>
</dbReference>
<evidence type="ECO:0000313" key="9">
    <source>
        <dbReference type="Proteomes" id="UP001595906"/>
    </source>
</evidence>
<dbReference type="CDD" id="cd07560">
    <property type="entry name" value="Peptidase_S41_CPP"/>
    <property type="match status" value="1"/>
</dbReference>
<dbReference type="Pfam" id="PF13180">
    <property type="entry name" value="PDZ_2"/>
    <property type="match status" value="1"/>
</dbReference>
<protein>
    <submittedName>
        <fullName evidence="8">S41 family peptidase</fullName>
    </submittedName>
</protein>
<evidence type="ECO:0000256" key="3">
    <source>
        <dbReference type="ARBA" id="ARBA00022801"/>
    </source>
</evidence>
<dbReference type="InterPro" id="IPR005151">
    <property type="entry name" value="Tail-specific_protease"/>
</dbReference>
<keyword evidence="3 5" id="KW-0378">Hydrolase</keyword>
<keyword evidence="4 5" id="KW-0720">Serine protease</keyword>
<dbReference type="InterPro" id="IPR029045">
    <property type="entry name" value="ClpP/crotonase-like_dom_sf"/>
</dbReference>
<reference evidence="9" key="1">
    <citation type="journal article" date="2019" name="Int. J. Syst. Evol. Microbiol.">
        <title>The Global Catalogue of Microorganisms (GCM) 10K type strain sequencing project: providing services to taxonomists for standard genome sequencing and annotation.</title>
        <authorList>
            <consortium name="The Broad Institute Genomics Platform"/>
            <consortium name="The Broad Institute Genome Sequencing Center for Infectious Disease"/>
            <person name="Wu L."/>
            <person name="Ma J."/>
        </authorList>
    </citation>
    <scope>NUCLEOTIDE SEQUENCE [LARGE SCALE GENOMIC DNA]</scope>
    <source>
        <strain evidence="9">CECT 8010</strain>
    </source>
</reference>
<dbReference type="Gene3D" id="3.30.750.44">
    <property type="match status" value="1"/>
</dbReference>
<accession>A0ABV8PWU7</accession>
<evidence type="ECO:0000256" key="6">
    <source>
        <dbReference type="SAM" id="Phobius"/>
    </source>
</evidence>
<dbReference type="EMBL" id="JBHSDC010000005">
    <property type="protein sequence ID" value="MFC4231449.1"/>
    <property type="molecule type" value="Genomic_DNA"/>
</dbReference>
<dbReference type="SMART" id="SM00245">
    <property type="entry name" value="TSPc"/>
    <property type="match status" value="1"/>
</dbReference>
<evidence type="ECO:0000259" key="7">
    <source>
        <dbReference type="PROSITE" id="PS50106"/>
    </source>
</evidence>
<dbReference type="SUPFAM" id="SSF52096">
    <property type="entry name" value="ClpP/crotonase"/>
    <property type="match status" value="1"/>
</dbReference>
<proteinExistence type="inferred from homology"/>
<organism evidence="8 9">
    <name type="scientific">Parasediminibacterium paludis</name>
    <dbReference type="NCBI Taxonomy" id="908966"/>
    <lineage>
        <taxon>Bacteria</taxon>
        <taxon>Pseudomonadati</taxon>
        <taxon>Bacteroidota</taxon>
        <taxon>Chitinophagia</taxon>
        <taxon>Chitinophagales</taxon>
        <taxon>Chitinophagaceae</taxon>
        <taxon>Parasediminibacterium</taxon>
    </lineage>
</organism>
<gene>
    <name evidence="8" type="ORF">ACFOW1_06085</name>
</gene>
<dbReference type="InterPro" id="IPR001478">
    <property type="entry name" value="PDZ"/>
</dbReference>
<evidence type="ECO:0000256" key="5">
    <source>
        <dbReference type="RuleBase" id="RU004404"/>
    </source>
</evidence>
<dbReference type="Proteomes" id="UP001595906">
    <property type="component" value="Unassembled WGS sequence"/>
</dbReference>